<comment type="subcellular location">
    <subcellularLocation>
        <location evidence="1">Membrane</location>
        <topology evidence="1">Multi-pass membrane protein</topology>
    </subcellularLocation>
</comment>
<name>A0A024G2C7_9STRA</name>
<feature type="transmembrane region" description="Helical" evidence="5">
    <location>
        <begin position="327"/>
        <end position="348"/>
    </location>
</feature>
<gene>
    <name evidence="7" type="ORF">BN9_017870</name>
</gene>
<dbReference type="InterPro" id="IPR013057">
    <property type="entry name" value="AA_transpt_TM"/>
</dbReference>
<dbReference type="EMBL" id="CAIX01000014">
    <property type="protein sequence ID" value="CCI41003.1"/>
    <property type="molecule type" value="Genomic_DNA"/>
</dbReference>
<dbReference type="PANTHER" id="PTHR22950:SF349">
    <property type="entry name" value="AMINO ACID TRANSPORTER TRANSMEMBRANE DOMAIN-CONTAINING PROTEIN"/>
    <property type="match status" value="1"/>
</dbReference>
<comment type="caution">
    <text evidence="7">The sequence shown here is derived from an EMBL/GenBank/DDBJ whole genome shotgun (WGS) entry which is preliminary data.</text>
</comment>
<evidence type="ECO:0000313" key="8">
    <source>
        <dbReference type="Proteomes" id="UP000053237"/>
    </source>
</evidence>
<dbReference type="AlphaFoldDB" id="A0A024G2C7"/>
<dbReference type="InParanoid" id="A0A024G2C7"/>
<protein>
    <recommendedName>
        <fullName evidence="6">Amino acid transporter transmembrane domain-containing protein</fullName>
    </recommendedName>
</protein>
<sequence>MKQNANHRAVVGGVSPTAGSYKVKRYDSYGSSMKSIPIDCIKVATTLQKQHHTPHMNHSFIKSLSSCSASPSPSPSPSPSTSTSLLHSYFATQAKGIEHKHDILNDDMTASNEEDDNDLSFHKSIFEFSCSSITTTPSSTKLSYWQTCFHLISFMIGSGLLCLPLALVEIEWTGLLLLVLAGLVNMYTSKLLIQALDVVRWSSGKNVFFSDLGRECFGQFGAILTASLVYVSLIINCSGYLGLAASFIVGITDFEHYTVLLMLSICVWTHAFAKSLKSLAVFSALNVALCLWMEAVIVGDAMYPLKQLALEQSAFVYETPDLSNAPIYLKLAYSFSLLASGFVSHIIVPSFYNNMEDTRKCTSAVTKSQVGVLMLMYLPICGISYAVYGPNMEAPVVFNMRNTFVRNLTIILYSTHLLLSYSITLFPVQGAFEAYLVQREEKFVKYHENHEQSTSSFPGGLDSMSDPSQHLTFRKKLVCRSVLIVMTMLFSNWFLPSTLDVFAFMLIPSMLLSLVLPCLFYWKLCQEEAGCLDVIAIIFVLTLAVLTTTCTLNIII</sequence>
<dbReference type="OrthoDB" id="655540at2759"/>
<feature type="domain" description="Amino acid transporter transmembrane" evidence="6">
    <location>
        <begin position="141"/>
        <end position="549"/>
    </location>
</feature>
<feature type="transmembrane region" description="Helical" evidence="5">
    <location>
        <begin position="534"/>
        <end position="555"/>
    </location>
</feature>
<evidence type="ECO:0000256" key="5">
    <source>
        <dbReference type="SAM" id="Phobius"/>
    </source>
</evidence>
<reference evidence="7 8" key="1">
    <citation type="submission" date="2012-05" db="EMBL/GenBank/DDBJ databases">
        <title>Recombination and specialization in a pathogen metapopulation.</title>
        <authorList>
            <person name="Gardiner A."/>
            <person name="Kemen E."/>
            <person name="Schultz-Larsen T."/>
            <person name="MacLean D."/>
            <person name="Van Oosterhout C."/>
            <person name="Jones J.D.G."/>
        </authorList>
    </citation>
    <scope>NUCLEOTIDE SEQUENCE [LARGE SCALE GENOMIC DNA]</scope>
    <source>
        <strain evidence="7 8">Ac Nc2</strain>
    </source>
</reference>
<keyword evidence="8" id="KW-1185">Reference proteome</keyword>
<feature type="transmembrane region" description="Helical" evidence="5">
    <location>
        <begin position="220"/>
        <end position="248"/>
    </location>
</feature>
<feature type="transmembrane region" description="Helical" evidence="5">
    <location>
        <begin position="254"/>
        <end position="272"/>
    </location>
</feature>
<evidence type="ECO:0000256" key="2">
    <source>
        <dbReference type="ARBA" id="ARBA00022692"/>
    </source>
</evidence>
<proteinExistence type="predicted"/>
<dbReference type="GO" id="GO:0005774">
    <property type="term" value="C:vacuolar membrane"/>
    <property type="evidence" value="ECO:0007669"/>
    <property type="project" value="TreeGrafter"/>
</dbReference>
<evidence type="ECO:0000256" key="1">
    <source>
        <dbReference type="ARBA" id="ARBA00004141"/>
    </source>
</evidence>
<keyword evidence="2 5" id="KW-0812">Transmembrane</keyword>
<organism evidence="7 8">
    <name type="scientific">Albugo candida</name>
    <dbReference type="NCBI Taxonomy" id="65357"/>
    <lineage>
        <taxon>Eukaryota</taxon>
        <taxon>Sar</taxon>
        <taxon>Stramenopiles</taxon>
        <taxon>Oomycota</taxon>
        <taxon>Peronosporomycetes</taxon>
        <taxon>Albuginales</taxon>
        <taxon>Albuginaceae</taxon>
        <taxon>Albugo</taxon>
    </lineage>
</organism>
<evidence type="ECO:0000256" key="4">
    <source>
        <dbReference type="ARBA" id="ARBA00023136"/>
    </source>
</evidence>
<dbReference type="PANTHER" id="PTHR22950">
    <property type="entry name" value="AMINO ACID TRANSPORTER"/>
    <property type="match status" value="1"/>
</dbReference>
<feature type="transmembrane region" description="Helical" evidence="5">
    <location>
        <begin position="501"/>
        <end position="522"/>
    </location>
</feature>
<dbReference type="STRING" id="65357.A0A024G2C7"/>
<feature type="transmembrane region" description="Helical" evidence="5">
    <location>
        <begin position="408"/>
        <end position="432"/>
    </location>
</feature>
<dbReference type="GO" id="GO:0015179">
    <property type="term" value="F:L-amino acid transmembrane transporter activity"/>
    <property type="evidence" value="ECO:0007669"/>
    <property type="project" value="TreeGrafter"/>
</dbReference>
<feature type="transmembrane region" description="Helical" evidence="5">
    <location>
        <begin position="174"/>
        <end position="199"/>
    </location>
</feature>
<evidence type="ECO:0000259" key="6">
    <source>
        <dbReference type="Pfam" id="PF01490"/>
    </source>
</evidence>
<evidence type="ECO:0000256" key="3">
    <source>
        <dbReference type="ARBA" id="ARBA00022989"/>
    </source>
</evidence>
<keyword evidence="4 5" id="KW-0472">Membrane</keyword>
<evidence type="ECO:0000313" key="7">
    <source>
        <dbReference type="EMBL" id="CCI41003.1"/>
    </source>
</evidence>
<dbReference type="Proteomes" id="UP000053237">
    <property type="component" value="Unassembled WGS sequence"/>
</dbReference>
<feature type="transmembrane region" description="Helical" evidence="5">
    <location>
        <begin position="148"/>
        <end position="168"/>
    </location>
</feature>
<feature type="transmembrane region" description="Helical" evidence="5">
    <location>
        <begin position="279"/>
        <end position="298"/>
    </location>
</feature>
<dbReference type="Pfam" id="PF01490">
    <property type="entry name" value="Aa_trans"/>
    <property type="match status" value="1"/>
</dbReference>
<keyword evidence="3 5" id="KW-1133">Transmembrane helix</keyword>
<accession>A0A024G2C7</accession>
<feature type="transmembrane region" description="Helical" evidence="5">
    <location>
        <begin position="369"/>
        <end position="388"/>
    </location>
</feature>
<feature type="transmembrane region" description="Helical" evidence="5">
    <location>
        <begin position="477"/>
        <end position="495"/>
    </location>
</feature>